<protein>
    <recommendedName>
        <fullName evidence="3">Core Histone H2A/H2B/H3 domain-containing protein</fullName>
    </recommendedName>
</protein>
<dbReference type="Gramene" id="GBG87341">
    <property type="protein sequence ID" value="GBG87341"/>
    <property type="gene ID" value="CBR_g45401"/>
</dbReference>
<organism evidence="4 5">
    <name type="scientific">Chara braunii</name>
    <name type="common">Braun's stonewort</name>
    <dbReference type="NCBI Taxonomy" id="69332"/>
    <lineage>
        <taxon>Eukaryota</taxon>
        <taxon>Viridiplantae</taxon>
        <taxon>Streptophyta</taxon>
        <taxon>Charophyceae</taxon>
        <taxon>Charales</taxon>
        <taxon>Characeae</taxon>
        <taxon>Chara</taxon>
    </lineage>
</organism>
<dbReference type="AlphaFoldDB" id="A0A388LYK4"/>
<feature type="region of interest" description="Disordered" evidence="2">
    <location>
        <begin position="144"/>
        <end position="166"/>
    </location>
</feature>
<dbReference type="InterPro" id="IPR007125">
    <property type="entry name" value="H2A/H2B/H3"/>
</dbReference>
<evidence type="ECO:0000313" key="4">
    <source>
        <dbReference type="EMBL" id="GBG87341.1"/>
    </source>
</evidence>
<dbReference type="InterPro" id="IPR009072">
    <property type="entry name" value="Histone-fold"/>
</dbReference>
<comment type="caution">
    <text evidence="4">The sequence shown here is derived from an EMBL/GenBank/DDBJ whole genome shotgun (WGS) entry which is preliminary data.</text>
</comment>
<feature type="compositionally biased region" description="Acidic residues" evidence="2">
    <location>
        <begin position="352"/>
        <end position="366"/>
    </location>
</feature>
<feature type="compositionally biased region" description="Basic and acidic residues" evidence="2">
    <location>
        <begin position="414"/>
        <end position="423"/>
    </location>
</feature>
<sequence length="595" mass="65886">MATLPEIRKLQRSTDLCLAFKPFLRLVREVVEHDIAPGMGVRFQMTAVRALMEAAEAYLVANFENTNEVVIHSKRVTIQKMDSGPRVCDCGRPFMSLRTLNSHRARACPAVADERTHGEEMGVIDDVGPSSIGALNLVSDESEDIGAPENVDGEGGTFEEQQPQPVESFDSSRKLAALIFSARGGVGMSQSDIDALLSLLTDPRSSTRDIAYRNSRECLTWVGSLAEAAGWKELDLRCDDWPRDAHAILWHRDWQTTFLSIFHIALQKCETVSSLEVSPPGVENRPPKAPDKRSREDGMSKVHRRTKKRITYKNDRMVEMIDLRASDDMQSAAREEAEEEHDQSISEKSDGEENEATSDEEGDSETSDGHSRDTHDVDDEDGRSSDGTAQDEGGDRGGEDDRSADGRGSSPSPERTRRTREPESGGEGGATDAPSIDRQLVRHDNAVKKGKQNVLQLVLLHNDYLVTAQSDDISLMRGCRCDERTVETGCRISQITKTSRAAEQIGKLVFIKQDIASSVCNRYTVMSFSVFKLDRAVSVAEKAAALFRAGVPSVHRSGSYNPTITDDDFDLEFIALLHERSKDVERDTESLCARH</sequence>
<accession>A0A388LYK4</accession>
<feature type="compositionally biased region" description="Basic and acidic residues" evidence="2">
    <location>
        <begin position="342"/>
        <end position="351"/>
    </location>
</feature>
<name>A0A388LYK4_CHABU</name>
<dbReference type="GO" id="GO:0030527">
    <property type="term" value="F:structural constituent of chromatin"/>
    <property type="evidence" value="ECO:0007669"/>
    <property type="project" value="InterPro"/>
</dbReference>
<dbReference type="SUPFAM" id="SSF47113">
    <property type="entry name" value="Histone-fold"/>
    <property type="match status" value="1"/>
</dbReference>
<feature type="compositionally biased region" description="Basic and acidic residues" evidence="2">
    <location>
        <begin position="285"/>
        <end position="300"/>
    </location>
</feature>
<dbReference type="Pfam" id="PF00125">
    <property type="entry name" value="Histone"/>
    <property type="match status" value="1"/>
</dbReference>
<dbReference type="GO" id="GO:0000786">
    <property type="term" value="C:nucleosome"/>
    <property type="evidence" value="ECO:0007669"/>
    <property type="project" value="InterPro"/>
</dbReference>
<dbReference type="EMBL" id="BFEA01000608">
    <property type="protein sequence ID" value="GBG87341.1"/>
    <property type="molecule type" value="Genomic_DNA"/>
</dbReference>
<feature type="region of interest" description="Disordered" evidence="2">
    <location>
        <begin position="327"/>
        <end position="438"/>
    </location>
</feature>
<dbReference type="Proteomes" id="UP000265515">
    <property type="component" value="Unassembled WGS sequence"/>
</dbReference>
<keyword evidence="5" id="KW-1185">Reference proteome</keyword>
<comment type="similarity">
    <text evidence="1">Belongs to the histone H3 family.</text>
</comment>
<dbReference type="Gene3D" id="1.10.20.10">
    <property type="entry name" value="Histone, subunit A"/>
    <property type="match status" value="1"/>
</dbReference>
<dbReference type="STRING" id="69332.A0A388LYK4"/>
<feature type="domain" description="Core Histone H2A/H2B/H3" evidence="3">
    <location>
        <begin position="5"/>
        <end position="82"/>
    </location>
</feature>
<dbReference type="GO" id="GO:0003677">
    <property type="term" value="F:DNA binding"/>
    <property type="evidence" value="ECO:0007669"/>
    <property type="project" value="InterPro"/>
</dbReference>
<evidence type="ECO:0000259" key="3">
    <source>
        <dbReference type="Pfam" id="PF00125"/>
    </source>
</evidence>
<gene>
    <name evidence="4" type="ORF">CBR_g45401</name>
</gene>
<evidence type="ECO:0000256" key="2">
    <source>
        <dbReference type="SAM" id="MobiDB-lite"/>
    </source>
</evidence>
<dbReference type="OrthoDB" id="3208495at2759"/>
<evidence type="ECO:0000256" key="1">
    <source>
        <dbReference type="ARBA" id="ARBA00010343"/>
    </source>
</evidence>
<evidence type="ECO:0000313" key="5">
    <source>
        <dbReference type="Proteomes" id="UP000265515"/>
    </source>
</evidence>
<dbReference type="PANTHER" id="PTHR11426">
    <property type="entry name" value="HISTONE H3"/>
    <property type="match status" value="1"/>
</dbReference>
<dbReference type="GO" id="GO:0046982">
    <property type="term" value="F:protein heterodimerization activity"/>
    <property type="evidence" value="ECO:0007669"/>
    <property type="project" value="InterPro"/>
</dbReference>
<feature type="region of interest" description="Disordered" evidence="2">
    <location>
        <begin position="274"/>
        <end position="308"/>
    </location>
</feature>
<dbReference type="PROSITE" id="PS00959">
    <property type="entry name" value="HISTONE_H3_2"/>
    <property type="match status" value="1"/>
</dbReference>
<dbReference type="SMART" id="SM00428">
    <property type="entry name" value="H3"/>
    <property type="match status" value="1"/>
</dbReference>
<reference evidence="4 5" key="1">
    <citation type="journal article" date="2018" name="Cell">
        <title>The Chara Genome: Secondary Complexity and Implications for Plant Terrestrialization.</title>
        <authorList>
            <person name="Nishiyama T."/>
            <person name="Sakayama H."/>
            <person name="Vries J.D."/>
            <person name="Buschmann H."/>
            <person name="Saint-Marcoux D."/>
            <person name="Ullrich K.K."/>
            <person name="Haas F.B."/>
            <person name="Vanderstraeten L."/>
            <person name="Becker D."/>
            <person name="Lang D."/>
            <person name="Vosolsobe S."/>
            <person name="Rombauts S."/>
            <person name="Wilhelmsson P.K.I."/>
            <person name="Janitza P."/>
            <person name="Kern R."/>
            <person name="Heyl A."/>
            <person name="Rumpler F."/>
            <person name="Villalobos L.I.A.C."/>
            <person name="Clay J.M."/>
            <person name="Skokan R."/>
            <person name="Toyoda A."/>
            <person name="Suzuki Y."/>
            <person name="Kagoshima H."/>
            <person name="Schijlen E."/>
            <person name="Tajeshwar N."/>
            <person name="Catarino B."/>
            <person name="Hetherington A.J."/>
            <person name="Saltykova A."/>
            <person name="Bonnot C."/>
            <person name="Breuninger H."/>
            <person name="Symeonidi A."/>
            <person name="Radhakrishnan G.V."/>
            <person name="Van Nieuwerburgh F."/>
            <person name="Deforce D."/>
            <person name="Chang C."/>
            <person name="Karol K.G."/>
            <person name="Hedrich R."/>
            <person name="Ulvskov P."/>
            <person name="Glockner G."/>
            <person name="Delwiche C.F."/>
            <person name="Petrasek J."/>
            <person name="Van de Peer Y."/>
            <person name="Friml J."/>
            <person name="Beilby M."/>
            <person name="Dolan L."/>
            <person name="Kohara Y."/>
            <person name="Sugano S."/>
            <person name="Fujiyama A."/>
            <person name="Delaux P.-M."/>
            <person name="Quint M."/>
            <person name="TheiBen G."/>
            <person name="Hagemann M."/>
            <person name="Harholt J."/>
            <person name="Dunand C."/>
            <person name="Zachgo S."/>
            <person name="Langdale J."/>
            <person name="Maumus F."/>
            <person name="Straeten D.V.D."/>
            <person name="Gould S.B."/>
            <person name="Rensing S.A."/>
        </authorList>
    </citation>
    <scope>NUCLEOTIDE SEQUENCE [LARGE SCALE GENOMIC DNA]</scope>
    <source>
        <strain evidence="4 5">S276</strain>
    </source>
</reference>
<proteinExistence type="inferred from homology"/>
<feature type="compositionally biased region" description="Basic and acidic residues" evidence="2">
    <location>
        <begin position="393"/>
        <end position="405"/>
    </location>
</feature>
<dbReference type="InterPro" id="IPR000164">
    <property type="entry name" value="Histone_H3/CENP-A"/>
</dbReference>